<protein>
    <submittedName>
        <fullName evidence="1">Uncharacterized protein</fullName>
    </submittedName>
</protein>
<sequence>TLDNKFEQHGMGMAYWRSRCNFSMAWCKRTGTLDKQLHDPTSQHGMGLEPHSLGVSWPWMHMLCGVAWCLAR</sequence>
<organism evidence="1 2">
    <name type="scientific">Datura stramonium</name>
    <name type="common">Jimsonweed</name>
    <name type="synonym">Common thornapple</name>
    <dbReference type="NCBI Taxonomy" id="4076"/>
    <lineage>
        <taxon>Eukaryota</taxon>
        <taxon>Viridiplantae</taxon>
        <taxon>Streptophyta</taxon>
        <taxon>Embryophyta</taxon>
        <taxon>Tracheophyta</taxon>
        <taxon>Spermatophyta</taxon>
        <taxon>Magnoliopsida</taxon>
        <taxon>eudicotyledons</taxon>
        <taxon>Gunneridae</taxon>
        <taxon>Pentapetalae</taxon>
        <taxon>asterids</taxon>
        <taxon>lamiids</taxon>
        <taxon>Solanales</taxon>
        <taxon>Solanaceae</taxon>
        <taxon>Solanoideae</taxon>
        <taxon>Datureae</taxon>
        <taxon>Datura</taxon>
    </lineage>
</organism>
<feature type="non-terminal residue" evidence="1">
    <location>
        <position position="1"/>
    </location>
</feature>
<keyword evidence="2" id="KW-1185">Reference proteome</keyword>
<dbReference type="Proteomes" id="UP000823775">
    <property type="component" value="Unassembled WGS sequence"/>
</dbReference>
<accession>A0ABS8UP82</accession>
<comment type="caution">
    <text evidence="1">The sequence shown here is derived from an EMBL/GenBank/DDBJ whole genome shotgun (WGS) entry which is preliminary data.</text>
</comment>
<gene>
    <name evidence="1" type="ORF">HAX54_019462</name>
</gene>
<name>A0ABS8UP82_DATST</name>
<dbReference type="EMBL" id="JACEIK010002365">
    <property type="protein sequence ID" value="MCD9560716.1"/>
    <property type="molecule type" value="Genomic_DNA"/>
</dbReference>
<proteinExistence type="predicted"/>
<evidence type="ECO:0000313" key="1">
    <source>
        <dbReference type="EMBL" id="MCD9560716.1"/>
    </source>
</evidence>
<reference evidence="1 2" key="1">
    <citation type="journal article" date="2021" name="BMC Genomics">
        <title>Datura genome reveals duplications of psychoactive alkaloid biosynthetic genes and high mutation rate following tissue culture.</title>
        <authorList>
            <person name="Rajewski A."/>
            <person name="Carter-House D."/>
            <person name="Stajich J."/>
            <person name="Litt A."/>
        </authorList>
    </citation>
    <scope>NUCLEOTIDE SEQUENCE [LARGE SCALE GENOMIC DNA]</scope>
    <source>
        <strain evidence="1">AR-01</strain>
    </source>
</reference>
<evidence type="ECO:0000313" key="2">
    <source>
        <dbReference type="Proteomes" id="UP000823775"/>
    </source>
</evidence>